<dbReference type="KEGG" id="nav:JQS30_16655"/>
<reference evidence="1" key="1">
    <citation type="submission" date="2021-02" db="EMBL/GenBank/DDBJ databases">
        <title>Natronoglycomyces albus gen. nov., sp. nov, a haloalkaliphilic actinobacterium from a soda solonchak soil.</title>
        <authorList>
            <person name="Sorokin D.Y."/>
            <person name="Khijniak T.V."/>
            <person name="Zakharycheva A.P."/>
            <person name="Boueva O.V."/>
            <person name="Ariskina E.V."/>
            <person name="Hahnke R.L."/>
            <person name="Bunk B."/>
            <person name="Sproer C."/>
            <person name="Schumann P."/>
            <person name="Evtushenko L.I."/>
            <person name="Kublanov I.V."/>
        </authorList>
    </citation>
    <scope>NUCLEOTIDE SEQUENCE</scope>
    <source>
        <strain evidence="1">DSM 106290</strain>
    </source>
</reference>
<sequence length="145" mass="16383">MSDHERLKDFVKALALGDVATSQRLGPQLLEGDTKYLGLYVTAASSLFIDRHFSGDHSLETIKDFAVEMRDQFQKADPPVKPLHVEAVIRAVWGEDHLLDDIRGRDQYSTHVAMIRKVGFDSEDIRANIDAILDEAEELTDEWTS</sequence>
<protein>
    <submittedName>
        <fullName evidence="1">Uncharacterized protein</fullName>
    </submittedName>
</protein>
<name>A0A895XNK0_9ACTN</name>
<keyword evidence="2" id="KW-1185">Reference proteome</keyword>
<proteinExistence type="predicted"/>
<evidence type="ECO:0000313" key="1">
    <source>
        <dbReference type="EMBL" id="QSB05352.1"/>
    </source>
</evidence>
<organism evidence="1 2">
    <name type="scientific">Natronoglycomyces albus</name>
    <dbReference type="NCBI Taxonomy" id="2811108"/>
    <lineage>
        <taxon>Bacteria</taxon>
        <taxon>Bacillati</taxon>
        <taxon>Actinomycetota</taxon>
        <taxon>Actinomycetes</taxon>
        <taxon>Glycomycetales</taxon>
        <taxon>Glycomycetaceae</taxon>
        <taxon>Natronoglycomyces</taxon>
    </lineage>
</organism>
<dbReference type="EMBL" id="CP070496">
    <property type="protein sequence ID" value="QSB05352.1"/>
    <property type="molecule type" value="Genomic_DNA"/>
</dbReference>
<gene>
    <name evidence="1" type="ORF">JQS30_16655</name>
</gene>
<dbReference type="Proteomes" id="UP000662939">
    <property type="component" value="Chromosome"/>
</dbReference>
<dbReference type="RefSeq" id="WP_213171359.1">
    <property type="nucleotide sequence ID" value="NZ_CP070496.1"/>
</dbReference>
<evidence type="ECO:0000313" key="2">
    <source>
        <dbReference type="Proteomes" id="UP000662939"/>
    </source>
</evidence>
<dbReference type="AlphaFoldDB" id="A0A895XNK0"/>
<accession>A0A895XNK0</accession>